<protein>
    <submittedName>
        <fullName evidence="1">Uncharacterized protein</fullName>
    </submittedName>
</protein>
<organism evidence="1 2">
    <name type="scientific">Eumeta variegata</name>
    <name type="common">Bagworm moth</name>
    <name type="synonym">Eumeta japonica</name>
    <dbReference type="NCBI Taxonomy" id="151549"/>
    <lineage>
        <taxon>Eukaryota</taxon>
        <taxon>Metazoa</taxon>
        <taxon>Ecdysozoa</taxon>
        <taxon>Arthropoda</taxon>
        <taxon>Hexapoda</taxon>
        <taxon>Insecta</taxon>
        <taxon>Pterygota</taxon>
        <taxon>Neoptera</taxon>
        <taxon>Endopterygota</taxon>
        <taxon>Lepidoptera</taxon>
        <taxon>Glossata</taxon>
        <taxon>Ditrysia</taxon>
        <taxon>Tineoidea</taxon>
        <taxon>Psychidae</taxon>
        <taxon>Oiketicinae</taxon>
        <taxon>Eumeta</taxon>
    </lineage>
</organism>
<reference evidence="1 2" key="1">
    <citation type="journal article" date="2019" name="Commun. Biol.">
        <title>The bagworm genome reveals a unique fibroin gene that provides high tensile strength.</title>
        <authorList>
            <person name="Kono N."/>
            <person name="Nakamura H."/>
            <person name="Ohtoshi R."/>
            <person name="Tomita M."/>
            <person name="Numata K."/>
            <person name="Arakawa K."/>
        </authorList>
    </citation>
    <scope>NUCLEOTIDE SEQUENCE [LARGE SCALE GENOMIC DNA]</scope>
</reference>
<evidence type="ECO:0000313" key="2">
    <source>
        <dbReference type="Proteomes" id="UP000299102"/>
    </source>
</evidence>
<name>A0A4C1Z0V6_EUMVA</name>
<sequence length="175" mass="18874">MVRLGVDSVDKNTPNLKMLDANIPVATGNTNTRSHIDAASPVDLATFTTLEPTISNRHECTAIISHRHANQCFAAVDHQPPPPTHLSGVGLSVSQVIDLSFLILHPAAVTTFGRAGGREPTVTISCDILCRDDSPGVVHSMSRRRHCMCRPAALGEAIKCRLTCHPTCLDRLQHS</sequence>
<keyword evidence="2" id="KW-1185">Reference proteome</keyword>
<evidence type="ECO:0000313" key="1">
    <source>
        <dbReference type="EMBL" id="GBP80842.1"/>
    </source>
</evidence>
<dbReference type="EMBL" id="BGZK01001484">
    <property type="protein sequence ID" value="GBP80842.1"/>
    <property type="molecule type" value="Genomic_DNA"/>
</dbReference>
<comment type="caution">
    <text evidence="1">The sequence shown here is derived from an EMBL/GenBank/DDBJ whole genome shotgun (WGS) entry which is preliminary data.</text>
</comment>
<dbReference type="AlphaFoldDB" id="A0A4C1Z0V6"/>
<gene>
    <name evidence="1" type="ORF">EVAR_99937_1</name>
</gene>
<proteinExistence type="predicted"/>
<accession>A0A4C1Z0V6</accession>
<dbReference type="Proteomes" id="UP000299102">
    <property type="component" value="Unassembled WGS sequence"/>
</dbReference>